<sequence length="155" mass="17642">MSTHLLKSQRTPYVRNEEIQQNWILVDAENQTLGRLASLIAYRIQGKHRVDQSFHQTVGDFVVVINAGKISVTGNKMDQKIYYHHSRYPGGLRETTLADKMDRDPAFALETAVKRMLPKGPRGRKMALQLKIYAGAEHPHQAQKPTPVVLNENKQ</sequence>
<dbReference type="InterPro" id="IPR023563">
    <property type="entry name" value="Ribosomal_uL13_CS"/>
</dbReference>
<dbReference type="SUPFAM" id="SSF52161">
    <property type="entry name" value="Ribosomal protein L13"/>
    <property type="match status" value="1"/>
</dbReference>
<dbReference type="HAMAP" id="MF_01366">
    <property type="entry name" value="Ribosomal_uL13"/>
    <property type="match status" value="1"/>
</dbReference>
<dbReference type="RefSeq" id="WP_002770030.1">
    <property type="nucleotide sequence ID" value="NZ_JQDG01000013.1"/>
</dbReference>
<dbReference type="GO" id="GO:0006412">
    <property type="term" value="P:translation"/>
    <property type="evidence" value="ECO:0007669"/>
    <property type="project" value="UniProtKB-UniRule"/>
</dbReference>
<evidence type="ECO:0000256" key="1">
    <source>
        <dbReference type="ARBA" id="ARBA00006227"/>
    </source>
</evidence>
<dbReference type="Proteomes" id="UP000460298">
    <property type="component" value="Unassembled WGS sequence"/>
</dbReference>
<keyword evidence="2 4" id="KW-0689">Ribosomal protein</keyword>
<comment type="caution">
    <text evidence="8">The sequence shown here is derived from an EMBL/GenBank/DDBJ whole genome shotgun (WGS) entry which is preliminary data.</text>
</comment>
<dbReference type="Pfam" id="PF00572">
    <property type="entry name" value="Ribosomal_L13"/>
    <property type="match status" value="1"/>
</dbReference>
<dbReference type="CDD" id="cd00392">
    <property type="entry name" value="Ribosomal_L13"/>
    <property type="match status" value="1"/>
</dbReference>
<evidence type="ECO:0000313" key="8">
    <source>
        <dbReference type="EMBL" id="KAB2931944.1"/>
    </source>
</evidence>
<dbReference type="AlphaFoldDB" id="A0A833H1H9"/>
<keyword evidence="3 4" id="KW-0687">Ribonucleoprotein</keyword>
<accession>A0A833H1H9</accession>
<dbReference type="InterPro" id="IPR036899">
    <property type="entry name" value="Ribosomal_uL13_sf"/>
</dbReference>
<dbReference type="PANTHER" id="PTHR11545">
    <property type="entry name" value="RIBOSOMAL PROTEIN L13"/>
    <property type="match status" value="1"/>
</dbReference>
<protein>
    <recommendedName>
        <fullName evidence="4">Large ribosomal subunit protein uL13</fullName>
    </recommendedName>
</protein>
<comment type="function">
    <text evidence="4 6">This protein is one of the early assembly proteins of the 50S ribosomal subunit, although it is not seen to bind rRNA by itself. It is important during the early stages of 50S assembly.</text>
</comment>
<dbReference type="EMBL" id="WBUI01000011">
    <property type="protein sequence ID" value="KAB2931944.1"/>
    <property type="molecule type" value="Genomic_DNA"/>
</dbReference>
<evidence type="ECO:0000256" key="7">
    <source>
        <dbReference type="SAM" id="MobiDB-lite"/>
    </source>
</evidence>
<reference evidence="8 9" key="1">
    <citation type="submission" date="2019-10" db="EMBL/GenBank/DDBJ databases">
        <title>Extracellular Electron Transfer in a Candidatus Methanoperedens spp. Enrichment Culture.</title>
        <authorList>
            <person name="Berger S."/>
            <person name="Rangel Shaw D."/>
            <person name="Berben T."/>
            <person name="In 'T Zandt M."/>
            <person name="Frank J."/>
            <person name="Reimann J."/>
            <person name="Jetten M.S.M."/>
            <person name="Welte C.U."/>
        </authorList>
    </citation>
    <scope>NUCLEOTIDE SEQUENCE [LARGE SCALE GENOMIC DNA]</scope>
    <source>
        <strain evidence="8">SB12</strain>
    </source>
</reference>
<dbReference type="NCBIfam" id="TIGR01066">
    <property type="entry name" value="rplM_bact"/>
    <property type="match status" value="1"/>
</dbReference>
<gene>
    <name evidence="4 6 8" type="primary">rplM</name>
    <name evidence="8" type="ORF">F9K24_11710</name>
</gene>
<dbReference type="PROSITE" id="PS00783">
    <property type="entry name" value="RIBOSOMAL_L13"/>
    <property type="match status" value="1"/>
</dbReference>
<feature type="region of interest" description="Disordered" evidence="7">
    <location>
        <begin position="136"/>
        <end position="155"/>
    </location>
</feature>
<name>A0A833H1H9_9LEPT</name>
<comment type="subunit">
    <text evidence="4">Part of the 50S ribosomal subunit.</text>
</comment>
<dbReference type="OrthoDB" id="9801330at2"/>
<dbReference type="InterPro" id="IPR005822">
    <property type="entry name" value="Ribosomal_uL13"/>
</dbReference>
<proteinExistence type="inferred from homology"/>
<evidence type="ECO:0000256" key="3">
    <source>
        <dbReference type="ARBA" id="ARBA00023274"/>
    </source>
</evidence>
<dbReference type="GO" id="GO:0017148">
    <property type="term" value="P:negative regulation of translation"/>
    <property type="evidence" value="ECO:0007669"/>
    <property type="project" value="TreeGrafter"/>
</dbReference>
<evidence type="ECO:0000256" key="6">
    <source>
        <dbReference type="RuleBase" id="RU003878"/>
    </source>
</evidence>
<evidence type="ECO:0000256" key="2">
    <source>
        <dbReference type="ARBA" id="ARBA00022980"/>
    </source>
</evidence>
<dbReference type="PANTHER" id="PTHR11545:SF2">
    <property type="entry name" value="LARGE RIBOSOMAL SUBUNIT PROTEIN UL13M"/>
    <property type="match status" value="1"/>
</dbReference>
<comment type="similarity">
    <text evidence="1 4 5">Belongs to the universal ribosomal protein uL13 family.</text>
</comment>
<dbReference type="GO" id="GO:0003729">
    <property type="term" value="F:mRNA binding"/>
    <property type="evidence" value="ECO:0007669"/>
    <property type="project" value="TreeGrafter"/>
</dbReference>
<evidence type="ECO:0000313" key="9">
    <source>
        <dbReference type="Proteomes" id="UP000460298"/>
    </source>
</evidence>
<dbReference type="GO" id="GO:0003735">
    <property type="term" value="F:structural constituent of ribosome"/>
    <property type="evidence" value="ECO:0007669"/>
    <property type="project" value="InterPro"/>
</dbReference>
<organism evidence="8 9">
    <name type="scientific">Leptonema illini</name>
    <dbReference type="NCBI Taxonomy" id="183"/>
    <lineage>
        <taxon>Bacteria</taxon>
        <taxon>Pseudomonadati</taxon>
        <taxon>Spirochaetota</taxon>
        <taxon>Spirochaetia</taxon>
        <taxon>Leptospirales</taxon>
        <taxon>Leptospiraceae</taxon>
        <taxon>Leptonema</taxon>
    </lineage>
</organism>
<dbReference type="Gene3D" id="3.90.1180.10">
    <property type="entry name" value="Ribosomal protein L13"/>
    <property type="match status" value="1"/>
</dbReference>
<evidence type="ECO:0000256" key="4">
    <source>
        <dbReference type="HAMAP-Rule" id="MF_01366"/>
    </source>
</evidence>
<dbReference type="InterPro" id="IPR005823">
    <property type="entry name" value="Ribosomal_uL13_bac-type"/>
</dbReference>
<dbReference type="GO" id="GO:0022625">
    <property type="term" value="C:cytosolic large ribosomal subunit"/>
    <property type="evidence" value="ECO:0007669"/>
    <property type="project" value="TreeGrafter"/>
</dbReference>
<dbReference type="PIRSF" id="PIRSF002181">
    <property type="entry name" value="Ribosomal_L13"/>
    <property type="match status" value="1"/>
</dbReference>
<evidence type="ECO:0000256" key="5">
    <source>
        <dbReference type="RuleBase" id="RU003877"/>
    </source>
</evidence>